<dbReference type="GO" id="GO:0003824">
    <property type="term" value="F:catalytic activity"/>
    <property type="evidence" value="ECO:0007669"/>
    <property type="project" value="UniProtKB-ARBA"/>
</dbReference>
<protein>
    <submittedName>
        <fullName evidence="2">Enoyl-CoA hydratase</fullName>
    </submittedName>
</protein>
<dbReference type="InterPro" id="IPR029045">
    <property type="entry name" value="ClpP/crotonase-like_dom_sf"/>
</dbReference>
<reference evidence="2 3" key="1">
    <citation type="submission" date="2013-04" db="EMBL/GenBank/DDBJ databases">
        <title>Oceanococcus atlanticus 22II-S10r2 Genome Sequencing.</title>
        <authorList>
            <person name="Lai Q."/>
            <person name="Li G."/>
            <person name="Shao Z."/>
        </authorList>
    </citation>
    <scope>NUCLEOTIDE SEQUENCE [LARGE SCALE GENOMIC DNA]</scope>
    <source>
        <strain evidence="2 3">22II-S10r2</strain>
    </source>
</reference>
<dbReference type="STRING" id="1317117.ATO7_04370"/>
<dbReference type="InterPro" id="IPR001753">
    <property type="entry name" value="Enoyl-CoA_hydra/iso"/>
</dbReference>
<comment type="similarity">
    <text evidence="1">Belongs to the enoyl-CoA hydratase/isomerase family.</text>
</comment>
<keyword evidence="3" id="KW-1185">Reference proteome</keyword>
<dbReference type="SUPFAM" id="SSF52096">
    <property type="entry name" value="ClpP/crotonase"/>
    <property type="match status" value="1"/>
</dbReference>
<comment type="caution">
    <text evidence="2">The sequence shown here is derived from an EMBL/GenBank/DDBJ whole genome shotgun (WGS) entry which is preliminary data.</text>
</comment>
<dbReference type="GO" id="GO:0006635">
    <property type="term" value="P:fatty acid beta-oxidation"/>
    <property type="evidence" value="ECO:0007669"/>
    <property type="project" value="TreeGrafter"/>
</dbReference>
<dbReference type="EMBL" id="AQQV01000001">
    <property type="protein sequence ID" value="ORE89083.1"/>
    <property type="molecule type" value="Genomic_DNA"/>
</dbReference>
<dbReference type="CDD" id="cd06558">
    <property type="entry name" value="crotonase-like"/>
    <property type="match status" value="1"/>
</dbReference>
<dbReference type="PANTHER" id="PTHR11941">
    <property type="entry name" value="ENOYL-COA HYDRATASE-RELATED"/>
    <property type="match status" value="1"/>
</dbReference>
<evidence type="ECO:0000256" key="1">
    <source>
        <dbReference type="ARBA" id="ARBA00005254"/>
    </source>
</evidence>
<evidence type="ECO:0000313" key="3">
    <source>
        <dbReference type="Proteomes" id="UP000192342"/>
    </source>
</evidence>
<dbReference type="Proteomes" id="UP000192342">
    <property type="component" value="Unassembled WGS sequence"/>
</dbReference>
<evidence type="ECO:0000313" key="2">
    <source>
        <dbReference type="EMBL" id="ORE89083.1"/>
    </source>
</evidence>
<dbReference type="AlphaFoldDB" id="A0A1Y1SHE5"/>
<organism evidence="2 3">
    <name type="scientific">Oceanococcus atlanticus</name>
    <dbReference type="NCBI Taxonomy" id="1317117"/>
    <lineage>
        <taxon>Bacteria</taxon>
        <taxon>Pseudomonadati</taxon>
        <taxon>Pseudomonadota</taxon>
        <taxon>Gammaproteobacteria</taxon>
        <taxon>Chromatiales</taxon>
        <taxon>Oceanococcaceae</taxon>
        <taxon>Oceanococcus</taxon>
    </lineage>
</organism>
<dbReference type="OrthoDB" id="8640486at2"/>
<dbReference type="RefSeq" id="WP_083559885.1">
    <property type="nucleotide sequence ID" value="NZ_AQQV01000001.1"/>
</dbReference>
<dbReference type="PANTHER" id="PTHR11941:SF54">
    <property type="entry name" value="ENOYL-COA HYDRATASE, MITOCHONDRIAL"/>
    <property type="match status" value="1"/>
</dbReference>
<proteinExistence type="inferred from homology"/>
<dbReference type="Gene3D" id="3.90.226.10">
    <property type="entry name" value="2-enoyl-CoA Hydratase, Chain A, domain 1"/>
    <property type="match status" value="1"/>
</dbReference>
<name>A0A1Y1SHE5_9GAMM</name>
<accession>A0A1Y1SHE5</accession>
<dbReference type="Pfam" id="PF00378">
    <property type="entry name" value="ECH_1"/>
    <property type="match status" value="1"/>
</dbReference>
<gene>
    <name evidence="2" type="ORF">ATO7_04370</name>
</gene>
<sequence>MIEQTTDNDIVTLTLNHGKANAADIEMLTALSQTFAELSEARAVILTSSGSIFSAGVDLARLVKGGRAYAAEFGPLLDRVIREMFAFPAPLITAVNGHAIAGGCMFAVAGDYRIMARGKGRIGAPELMVSVPFPMAPLELMRFAMPRQHLQKHLYSGETLLADDAVSKGLIDEACEADQLMERAQRMAAKLGGIDRKNFRLTKAMLRDESLQRMHDAAERFNPEVFARWAEQDTLDGIQRYMDKLAGG</sequence>